<dbReference type="PANTHER" id="PTHR46438:SF11">
    <property type="entry name" value="LIPASE-RELATED"/>
    <property type="match status" value="1"/>
</dbReference>
<dbReference type="Gene3D" id="3.40.50.1820">
    <property type="entry name" value="alpha/beta hydrolase"/>
    <property type="match status" value="1"/>
</dbReference>
<organism evidence="3">
    <name type="scientific">Granulicella tundricola (strain ATCC BAA-1859 / DSM 23138 / MP5ACTX9)</name>
    <dbReference type="NCBI Taxonomy" id="1198114"/>
    <lineage>
        <taxon>Bacteria</taxon>
        <taxon>Pseudomonadati</taxon>
        <taxon>Acidobacteriota</taxon>
        <taxon>Terriglobia</taxon>
        <taxon>Terriglobales</taxon>
        <taxon>Acidobacteriaceae</taxon>
        <taxon>Granulicella</taxon>
    </lineage>
</organism>
<dbReference type="InterPro" id="IPR029058">
    <property type="entry name" value="AB_hydrolase_fold"/>
</dbReference>
<feature type="domain" description="AB hydrolase-1" evidence="1">
    <location>
        <begin position="24"/>
        <end position="260"/>
    </location>
</feature>
<sequence length="273" mass="30124">MQTQDKSVVVGGVRVHYQQCGSGPALIMVHGLVGSARNWDQNIEFLSRDATVYALDLANMGESERVRGLDAGMAATADRVAAFMDALGIVDADVAGHSHGGAVVMMLAARHSERVRKLVLFAPANPFCELCRGLVKFYNTRVGQTFARIIPRLPRLAHDVAHRRMYVDKRRVTPEALASYTDGLNRESVEHMLGILRQWWSDMGVLRSRLAEVAKVPTLLIWGDQDFAVGVRSGERLAEALGARLMVIPNVGHLPFAERPEVCNAAMREWLRG</sequence>
<dbReference type="PANTHER" id="PTHR46438">
    <property type="entry name" value="ALPHA/BETA-HYDROLASES SUPERFAMILY PROTEIN"/>
    <property type="match status" value="1"/>
</dbReference>
<dbReference type="InterPro" id="IPR000073">
    <property type="entry name" value="AB_hydrolase_1"/>
</dbReference>
<dbReference type="RefSeq" id="WP_013580568.1">
    <property type="nucleotide sequence ID" value="NC_015064.1"/>
</dbReference>
<dbReference type="OrthoDB" id="9808398at2"/>
<proteinExistence type="predicted"/>
<dbReference type="KEGG" id="acm:AciX9_2208"/>
<dbReference type="SUPFAM" id="SSF53474">
    <property type="entry name" value="alpha/beta-Hydrolases"/>
    <property type="match status" value="1"/>
</dbReference>
<dbReference type="Proteomes" id="UP000000343">
    <property type="component" value="Chromosome"/>
</dbReference>
<evidence type="ECO:0000313" key="2">
    <source>
        <dbReference type="EMBL" id="ADW69252.1"/>
    </source>
</evidence>
<accession>E8X328</accession>
<name>E8X328_GRATM</name>
<dbReference type="Pfam" id="PF00561">
    <property type="entry name" value="Abhydrolase_1"/>
    <property type="match status" value="1"/>
</dbReference>
<dbReference type="EMBL" id="CP002480">
    <property type="protein sequence ID" value="ADW69252.1"/>
    <property type="molecule type" value="Genomic_DNA"/>
</dbReference>
<dbReference type="eggNOG" id="COG2267">
    <property type="taxonomic scope" value="Bacteria"/>
</dbReference>
<dbReference type="PaxDb" id="1198114-AciX9_2208"/>
<dbReference type="GO" id="GO:0016787">
    <property type="term" value="F:hydrolase activity"/>
    <property type="evidence" value="ECO:0007669"/>
    <property type="project" value="UniProtKB-KW"/>
</dbReference>
<evidence type="ECO:0000313" key="3">
    <source>
        <dbReference type="Proteomes" id="UP000000343"/>
    </source>
</evidence>
<keyword evidence="3" id="KW-1185">Reference proteome</keyword>
<keyword evidence="2" id="KW-0378">Hydrolase</keyword>
<dbReference type="PRINTS" id="PR00111">
    <property type="entry name" value="ABHYDROLASE"/>
</dbReference>
<reference evidence="3" key="1">
    <citation type="submission" date="2011-01" db="EMBL/GenBank/DDBJ databases">
        <title>Complete sequence of chromosome of Acidobacterium sp. MP5ACTX9.</title>
        <authorList>
            <consortium name="US DOE Joint Genome Institute"/>
            <person name="Lucas S."/>
            <person name="Copeland A."/>
            <person name="Lapidus A."/>
            <person name="Cheng J.-F."/>
            <person name="Goodwin L."/>
            <person name="Pitluck S."/>
            <person name="Teshima H."/>
            <person name="Detter J.C."/>
            <person name="Han C."/>
            <person name="Tapia R."/>
            <person name="Land M."/>
            <person name="Hauser L."/>
            <person name="Kyrpides N."/>
            <person name="Ivanova N."/>
            <person name="Ovchinnikova G."/>
            <person name="Pagani I."/>
            <person name="Rawat S.R."/>
            <person name="Mannisto M."/>
            <person name="Haggblom M.M."/>
            <person name="Woyke T."/>
        </authorList>
    </citation>
    <scope>NUCLEOTIDE SEQUENCE [LARGE SCALE GENOMIC DNA]</scope>
    <source>
        <strain evidence="3">MP5ACTX9</strain>
    </source>
</reference>
<gene>
    <name evidence="2" type="ordered locus">AciX9_2208</name>
</gene>
<protein>
    <submittedName>
        <fullName evidence="2">Alpha/beta hydrolase fold protein</fullName>
    </submittedName>
</protein>
<dbReference type="HOGENOM" id="CLU_020336_13_2_0"/>
<dbReference type="STRING" id="1198114.AciX9_2208"/>
<dbReference type="AlphaFoldDB" id="E8X328"/>
<evidence type="ECO:0000259" key="1">
    <source>
        <dbReference type="Pfam" id="PF00561"/>
    </source>
</evidence>